<dbReference type="InterPro" id="IPR018511">
    <property type="entry name" value="Hemolysin-typ_Ca-bd_CS"/>
</dbReference>
<dbReference type="Proteomes" id="UP000484076">
    <property type="component" value="Unassembled WGS sequence"/>
</dbReference>
<dbReference type="InterPro" id="IPR001343">
    <property type="entry name" value="Hemolysn_Ca-bd"/>
</dbReference>
<evidence type="ECO:0000256" key="3">
    <source>
        <dbReference type="SAM" id="MobiDB-lite"/>
    </source>
</evidence>
<dbReference type="PANTHER" id="PTHR38340">
    <property type="entry name" value="S-LAYER PROTEIN"/>
    <property type="match status" value="1"/>
</dbReference>
<name>A0A8X8H108_9RHOB</name>
<dbReference type="InterPro" id="IPR050557">
    <property type="entry name" value="RTX_toxin/Mannuronan_C5-epim"/>
</dbReference>
<comment type="subcellular location">
    <subcellularLocation>
        <location evidence="1">Secreted</location>
    </subcellularLocation>
</comment>
<proteinExistence type="predicted"/>
<dbReference type="PANTHER" id="PTHR38340:SF1">
    <property type="entry name" value="S-LAYER PROTEIN"/>
    <property type="match status" value="1"/>
</dbReference>
<feature type="compositionally biased region" description="Gly residues" evidence="3">
    <location>
        <begin position="711"/>
        <end position="721"/>
    </location>
</feature>
<dbReference type="SUPFAM" id="SSF51120">
    <property type="entry name" value="beta-Roll"/>
    <property type="match status" value="4"/>
</dbReference>
<keyword evidence="5" id="KW-1185">Reference proteome</keyword>
<dbReference type="Pfam" id="PF00353">
    <property type="entry name" value="HemolysinCabind"/>
    <property type="match status" value="5"/>
</dbReference>
<evidence type="ECO:0000256" key="1">
    <source>
        <dbReference type="ARBA" id="ARBA00004613"/>
    </source>
</evidence>
<dbReference type="GO" id="GO:0005576">
    <property type="term" value="C:extracellular region"/>
    <property type="evidence" value="ECO:0007669"/>
    <property type="project" value="UniProtKB-SubCell"/>
</dbReference>
<dbReference type="AlphaFoldDB" id="A0A8X8H108"/>
<dbReference type="InterPro" id="IPR011049">
    <property type="entry name" value="Serralysin-like_metalloprot_C"/>
</dbReference>
<gene>
    <name evidence="4" type="ORF">GEU84_020720</name>
</gene>
<accession>A0A8X8H108</accession>
<protein>
    <submittedName>
        <fullName evidence="4">Calcium-binding protein</fullName>
    </submittedName>
</protein>
<dbReference type="GO" id="GO:0005509">
    <property type="term" value="F:calcium ion binding"/>
    <property type="evidence" value="ECO:0007669"/>
    <property type="project" value="InterPro"/>
</dbReference>
<comment type="caution">
    <text evidence="4">The sequence shown here is derived from an EMBL/GenBank/DDBJ whole genome shotgun (WGS) entry which is preliminary data.</text>
</comment>
<dbReference type="RefSeq" id="WP_152828792.1">
    <property type="nucleotide sequence ID" value="NZ_WHUT02000024.1"/>
</dbReference>
<keyword evidence="2" id="KW-0964">Secreted</keyword>
<organism evidence="4 5">
    <name type="scientific">Fertoeibacter niger</name>
    <dbReference type="NCBI Taxonomy" id="2656921"/>
    <lineage>
        <taxon>Bacteria</taxon>
        <taxon>Pseudomonadati</taxon>
        <taxon>Pseudomonadota</taxon>
        <taxon>Alphaproteobacteria</taxon>
        <taxon>Rhodobacterales</taxon>
        <taxon>Paracoccaceae</taxon>
        <taxon>Fertoeibacter</taxon>
    </lineage>
</organism>
<sequence>MGVSKMTLKANSSAGFYSIATHGGTYQASVFGGIYTAFTKFSSFSDFASVMRLTHIRWPGGTMAEQDSNRYSLTHLDIFNPDLGRPGLSDMLEFCNANGKSFSMTMPTSHYVGPGGAVRGAALRSEVRDFALKLVQGGFGEVPKDMTLDIGNEYYAQPVFQGNPKLFARIANVMIEELSAVFDSAAHNKLGIQIKIAMQIGGNIEDDAIIRNELSSKSMLAIDELRTHRLSGNFEYAGRMIDRVEETIEAWKSEQRSIGGDGRFDLNMSAWSTANWTRPEAIKDYIKHYKANFGINTAVTDAENSQRTNNEFERFWQTGDLIGPNGKVVKTSLGLMALDYGPRTALNYLELVSNYVEIGLARASVYGIDVAGATTGSRPNAVQGHLFGTEMFALMAESLPGMTRMKLPVEIVRPLGVSSHVNVYSFESREKVVVFLAANDINNTSGLTYNFSNLSIEGNFVSAWGERLYGKTPPDWMKLWRIPDNPTLNEWPEANRYSLGITETFVPKMSGNTVQISFKRDFEVVRLVFAKETADLESIGDWAGANRHDFFSLVDNTSVGRTEAGTRHSDMLVGTLENDHMAGLAGNDTLIGGSGNDTLFGGEGSDELNGGAGADTLTGGDGNDTYIVDNPYDKIYEAFNKGSDLVLSSVGFNLPANVENLRLVGSSDIRAVGNEIGNFIEGNSGNNTMSGLSGDDTLSGAGGNDVVLGGGGDDQMSGGLGDDTLDGGHGADRMNGGRGNDTYIVDNILDSVFELRGEGVDLVITYVSFAIPANVEQMNLEGEKDILGFGGAGADKITGNSGNNRISGGAASDTLLGNRGNDTLDGGTGGDLLIGGDGNDTYLVDTTLDVVVEEAGGGSDVVHSGISWHLGKNLENLILTGSGSSEGTGNRLPNEIVGNVGDNILRGWGGDDQLYGGPGQDQLYGGVGNDTLTGGAGNDILVGGQGADTFVFDRDFGHDTIRDFNVDVSGEKIDLTGLSRDLSFAFVRASMIQKDRSTLIDFDGQSILLSDVNMDELRHSDFIF</sequence>
<evidence type="ECO:0000313" key="4">
    <source>
        <dbReference type="EMBL" id="NUB46812.1"/>
    </source>
</evidence>
<evidence type="ECO:0000256" key="2">
    <source>
        <dbReference type="ARBA" id="ARBA00022525"/>
    </source>
</evidence>
<dbReference type="PROSITE" id="PS00330">
    <property type="entry name" value="HEMOLYSIN_CALCIUM"/>
    <property type="match status" value="8"/>
</dbReference>
<dbReference type="PRINTS" id="PR00313">
    <property type="entry name" value="CABNDNGRPT"/>
</dbReference>
<evidence type="ECO:0000313" key="5">
    <source>
        <dbReference type="Proteomes" id="UP000484076"/>
    </source>
</evidence>
<dbReference type="EMBL" id="WHUT02000024">
    <property type="protein sequence ID" value="NUB46812.1"/>
    <property type="molecule type" value="Genomic_DNA"/>
</dbReference>
<feature type="region of interest" description="Disordered" evidence="3">
    <location>
        <begin position="711"/>
        <end position="736"/>
    </location>
</feature>
<dbReference type="Gene3D" id="2.150.10.10">
    <property type="entry name" value="Serralysin-like metalloprotease, C-terminal"/>
    <property type="match status" value="4"/>
</dbReference>
<reference evidence="4" key="1">
    <citation type="submission" date="2020-05" db="EMBL/GenBank/DDBJ databases">
        <title>Fertoebacter nigrum gen. nov., sp. nov., a new member of the family Rhodobacteraceae.</title>
        <authorList>
            <person name="Szuroczki S."/>
            <person name="Abbaszade G."/>
            <person name="Buni D."/>
            <person name="Schumann P."/>
            <person name="Toth E."/>
        </authorList>
    </citation>
    <scope>NUCLEOTIDE SEQUENCE</scope>
    <source>
        <strain evidence="4">RG-N-1a</strain>
    </source>
</reference>